<dbReference type="Pfam" id="PF00248">
    <property type="entry name" value="Aldo_ket_red"/>
    <property type="match status" value="1"/>
</dbReference>
<dbReference type="Proteomes" id="UP000694846">
    <property type="component" value="Unplaced"/>
</dbReference>
<name>A0A8B8GJR2_9HEMI</name>
<proteinExistence type="inferred from homology"/>
<organism evidence="8 9">
    <name type="scientific">Sipha flava</name>
    <name type="common">yellow sugarcane aphid</name>
    <dbReference type="NCBI Taxonomy" id="143950"/>
    <lineage>
        <taxon>Eukaryota</taxon>
        <taxon>Metazoa</taxon>
        <taxon>Ecdysozoa</taxon>
        <taxon>Arthropoda</taxon>
        <taxon>Hexapoda</taxon>
        <taxon>Insecta</taxon>
        <taxon>Pterygota</taxon>
        <taxon>Neoptera</taxon>
        <taxon>Paraneoptera</taxon>
        <taxon>Hemiptera</taxon>
        <taxon>Sternorrhyncha</taxon>
        <taxon>Aphidomorpha</taxon>
        <taxon>Aphidoidea</taxon>
        <taxon>Aphididae</taxon>
        <taxon>Sipha</taxon>
    </lineage>
</organism>
<dbReference type="InterPro" id="IPR036812">
    <property type="entry name" value="NAD(P)_OxRdtase_dom_sf"/>
</dbReference>
<evidence type="ECO:0000256" key="3">
    <source>
        <dbReference type="ARBA" id="ARBA00023002"/>
    </source>
</evidence>
<feature type="active site" description="Proton donor" evidence="4">
    <location>
        <position position="56"/>
    </location>
</feature>
<feature type="domain" description="NADP-dependent oxidoreductase" evidence="7">
    <location>
        <begin position="15"/>
        <end position="297"/>
    </location>
</feature>
<dbReference type="Gene3D" id="3.20.20.100">
    <property type="entry name" value="NADP-dependent oxidoreductase domain"/>
    <property type="match status" value="1"/>
</dbReference>
<gene>
    <name evidence="9" type="primary">LOC112692388</name>
</gene>
<dbReference type="OrthoDB" id="416253at2759"/>
<keyword evidence="3" id="KW-0560">Oxidoreductase</keyword>
<evidence type="ECO:0000313" key="9">
    <source>
        <dbReference type="RefSeq" id="XP_025422831.1"/>
    </source>
</evidence>
<comment type="similarity">
    <text evidence="1">Belongs to the aldo/keto reductase family.</text>
</comment>
<protein>
    <submittedName>
        <fullName evidence="9">NADPH-dependent D-xylose reductase II,III-like isoform X1</fullName>
    </submittedName>
</protein>
<dbReference type="PRINTS" id="PR00069">
    <property type="entry name" value="ALDKETRDTASE"/>
</dbReference>
<dbReference type="FunFam" id="3.20.20.100:FF:000006">
    <property type="entry name" value="Aldo-keto reductase family 1 member A1"/>
    <property type="match status" value="1"/>
</dbReference>
<evidence type="ECO:0000313" key="8">
    <source>
        <dbReference type="Proteomes" id="UP000694846"/>
    </source>
</evidence>
<reference evidence="9" key="1">
    <citation type="submission" date="2025-08" db="UniProtKB">
        <authorList>
            <consortium name="RefSeq"/>
        </authorList>
    </citation>
    <scope>IDENTIFICATION</scope>
</reference>
<dbReference type="GO" id="GO:0016491">
    <property type="term" value="F:oxidoreductase activity"/>
    <property type="evidence" value="ECO:0007669"/>
    <property type="project" value="UniProtKB-KW"/>
</dbReference>
<evidence type="ECO:0000256" key="6">
    <source>
        <dbReference type="PIRSR" id="PIRSR000097-3"/>
    </source>
</evidence>
<sequence>MKCLKLNSGGSMPIVGYGTWQVEKSEDSDALDDVLESALNVALKSGYRHIDTAVAYKNEHVIGKVINEWISSGKVTRDELFIVTKLPPFSNRASDVDRVVEKSLKDLQLDYIDLFLIHTPFTVIAEDESNYGTMKIDPSTDNLATWKELEKQVDCGRIKAIGLSNFNIKQIQNVLDNCRIKPDNLQIEHHLYLQQPELVDFCKDNGIVVTAYSCLGSKNNREKMAINWAKELPEMLENEEVLSISKKHGKTPSQVLLRYIVQRDIVVIPKSTNPERLALNIKLFDFELDAEDMETLKNQDAGEPGRIIRFNFFNNIFDHPEYPFEKIDC</sequence>
<evidence type="ECO:0000256" key="5">
    <source>
        <dbReference type="PIRSR" id="PIRSR000097-2"/>
    </source>
</evidence>
<evidence type="ECO:0000256" key="1">
    <source>
        <dbReference type="ARBA" id="ARBA00007905"/>
    </source>
</evidence>
<dbReference type="AlphaFoldDB" id="A0A8B8GJR2"/>
<accession>A0A8B8GJR2</accession>
<dbReference type="PIRSF" id="PIRSF000097">
    <property type="entry name" value="AKR"/>
    <property type="match status" value="1"/>
</dbReference>
<evidence type="ECO:0000259" key="7">
    <source>
        <dbReference type="Pfam" id="PF00248"/>
    </source>
</evidence>
<keyword evidence="2" id="KW-0521">NADP</keyword>
<feature type="site" description="Lowers pKa of active site Tyr" evidence="6">
    <location>
        <position position="85"/>
    </location>
</feature>
<evidence type="ECO:0000256" key="2">
    <source>
        <dbReference type="ARBA" id="ARBA00022857"/>
    </source>
</evidence>
<dbReference type="PROSITE" id="PS00798">
    <property type="entry name" value="ALDOKETO_REDUCTASE_1"/>
    <property type="match status" value="1"/>
</dbReference>
<dbReference type="PANTHER" id="PTHR11732">
    <property type="entry name" value="ALDO/KETO REDUCTASE"/>
    <property type="match status" value="1"/>
</dbReference>
<dbReference type="RefSeq" id="XP_025422831.1">
    <property type="nucleotide sequence ID" value="XM_025567046.1"/>
</dbReference>
<feature type="binding site" evidence="5">
    <location>
        <position position="118"/>
    </location>
    <ligand>
        <name>substrate</name>
    </ligand>
</feature>
<dbReference type="InterPro" id="IPR020471">
    <property type="entry name" value="AKR"/>
</dbReference>
<dbReference type="PROSITE" id="PS00062">
    <property type="entry name" value="ALDOKETO_REDUCTASE_2"/>
    <property type="match status" value="1"/>
</dbReference>
<keyword evidence="8" id="KW-1185">Reference proteome</keyword>
<dbReference type="SUPFAM" id="SSF51430">
    <property type="entry name" value="NAD(P)-linked oxidoreductase"/>
    <property type="match status" value="1"/>
</dbReference>
<dbReference type="InterPro" id="IPR018170">
    <property type="entry name" value="Aldo/ket_reductase_CS"/>
</dbReference>
<dbReference type="GeneID" id="112692388"/>
<dbReference type="InterPro" id="IPR023210">
    <property type="entry name" value="NADP_OxRdtase_dom"/>
</dbReference>
<evidence type="ECO:0000256" key="4">
    <source>
        <dbReference type="PIRSR" id="PIRSR000097-1"/>
    </source>
</evidence>